<keyword evidence="6" id="KW-0560">Oxidoreductase</keyword>
<dbReference type="Pfam" id="PF01565">
    <property type="entry name" value="FAD_binding_4"/>
    <property type="match status" value="1"/>
</dbReference>
<evidence type="ECO:0000313" key="10">
    <source>
        <dbReference type="Proteomes" id="UP000366872"/>
    </source>
</evidence>
<organism evidence="9 10">
    <name type="scientific">Pontiella desulfatans</name>
    <dbReference type="NCBI Taxonomy" id="2750659"/>
    <lineage>
        <taxon>Bacteria</taxon>
        <taxon>Pseudomonadati</taxon>
        <taxon>Kiritimatiellota</taxon>
        <taxon>Kiritimatiellia</taxon>
        <taxon>Kiritimatiellales</taxon>
        <taxon>Pontiellaceae</taxon>
        <taxon>Pontiella</taxon>
    </lineage>
</organism>
<dbReference type="InterPro" id="IPR036318">
    <property type="entry name" value="FAD-bd_PCMH-like_sf"/>
</dbReference>
<dbReference type="GO" id="GO:0004458">
    <property type="term" value="F:D-lactate dehydrogenase (cytochrome) activity"/>
    <property type="evidence" value="ECO:0007669"/>
    <property type="project" value="UniProtKB-EC"/>
</dbReference>
<dbReference type="SUPFAM" id="SSF56176">
    <property type="entry name" value="FAD-binding/transporter-associated domain-like"/>
    <property type="match status" value="1"/>
</dbReference>
<dbReference type="GO" id="GO:0008720">
    <property type="term" value="F:D-lactate dehydrogenase (NAD+) activity"/>
    <property type="evidence" value="ECO:0007669"/>
    <property type="project" value="TreeGrafter"/>
</dbReference>
<evidence type="ECO:0000256" key="1">
    <source>
        <dbReference type="ARBA" id="ARBA00001974"/>
    </source>
</evidence>
<keyword evidence="10" id="KW-1185">Reference proteome</keyword>
<keyword evidence="3" id="KW-0285">Flavoprotein</keyword>
<dbReference type="Gene3D" id="3.30.70.2740">
    <property type="match status" value="1"/>
</dbReference>
<evidence type="ECO:0000256" key="7">
    <source>
        <dbReference type="ARBA" id="ARBA00038897"/>
    </source>
</evidence>
<dbReference type="InterPro" id="IPR004113">
    <property type="entry name" value="FAD-bd_oxidored_4_C"/>
</dbReference>
<evidence type="ECO:0000256" key="6">
    <source>
        <dbReference type="ARBA" id="ARBA00023002"/>
    </source>
</evidence>
<dbReference type="InterPro" id="IPR016166">
    <property type="entry name" value="FAD-bd_PCMH"/>
</dbReference>
<keyword evidence="4" id="KW-0274">FAD</keyword>
<name>A0A6C2U4L7_PONDE</name>
<dbReference type="PANTHER" id="PTHR11748">
    <property type="entry name" value="D-LACTATE DEHYDROGENASE"/>
    <property type="match status" value="1"/>
</dbReference>
<dbReference type="EMBL" id="CAAHFG010000002">
    <property type="protein sequence ID" value="VGO15008.1"/>
    <property type="molecule type" value="Genomic_DNA"/>
</dbReference>
<dbReference type="PANTHER" id="PTHR11748:SF111">
    <property type="entry name" value="D-LACTATE DEHYDROGENASE, MITOCHONDRIAL-RELATED"/>
    <property type="match status" value="1"/>
</dbReference>
<comment type="cofactor">
    <cofactor evidence="1">
        <name>FAD</name>
        <dbReference type="ChEBI" id="CHEBI:57692"/>
    </cofactor>
</comment>
<dbReference type="GO" id="GO:1903457">
    <property type="term" value="P:lactate catabolic process"/>
    <property type="evidence" value="ECO:0007669"/>
    <property type="project" value="TreeGrafter"/>
</dbReference>
<evidence type="ECO:0000256" key="2">
    <source>
        <dbReference type="ARBA" id="ARBA00008000"/>
    </source>
</evidence>
<dbReference type="EC" id="1.1.2.4" evidence="7"/>
<dbReference type="Gene3D" id="1.10.45.10">
    <property type="entry name" value="Vanillyl-alcohol Oxidase, Chain A, domain 4"/>
    <property type="match status" value="1"/>
</dbReference>
<dbReference type="Pfam" id="PF02913">
    <property type="entry name" value="FAD-oxidase_C"/>
    <property type="match status" value="1"/>
</dbReference>
<protein>
    <recommendedName>
        <fullName evidence="7">D-lactate dehydrogenase (cytochrome)</fullName>
        <ecNumber evidence="7">1.1.2.4</ecNumber>
    </recommendedName>
</protein>
<proteinExistence type="inferred from homology"/>
<dbReference type="SUPFAM" id="SSF55103">
    <property type="entry name" value="FAD-linked oxidases, C-terminal domain"/>
    <property type="match status" value="1"/>
</dbReference>
<keyword evidence="5" id="KW-0809">Transit peptide</keyword>
<dbReference type="Gene3D" id="3.30.465.10">
    <property type="match status" value="1"/>
</dbReference>
<dbReference type="PROSITE" id="PS51387">
    <property type="entry name" value="FAD_PCMH"/>
    <property type="match status" value="1"/>
</dbReference>
<reference evidence="9 10" key="1">
    <citation type="submission" date="2019-04" db="EMBL/GenBank/DDBJ databases">
        <authorList>
            <person name="Van Vliet M D."/>
        </authorList>
    </citation>
    <scope>NUCLEOTIDE SEQUENCE [LARGE SCALE GENOMIC DNA]</scope>
    <source>
        <strain evidence="9 10">F1</strain>
    </source>
</reference>
<dbReference type="InterPro" id="IPR016164">
    <property type="entry name" value="FAD-linked_Oxase-like_C"/>
</dbReference>
<evidence type="ECO:0000313" key="9">
    <source>
        <dbReference type="EMBL" id="VGO15008.1"/>
    </source>
</evidence>
<dbReference type="InterPro" id="IPR006094">
    <property type="entry name" value="Oxid_FAD_bind_N"/>
</dbReference>
<dbReference type="Proteomes" id="UP000366872">
    <property type="component" value="Unassembled WGS sequence"/>
</dbReference>
<comment type="similarity">
    <text evidence="2">Belongs to the FAD-binding oxidoreductase/transferase type 4 family.</text>
</comment>
<evidence type="ECO:0000259" key="8">
    <source>
        <dbReference type="PROSITE" id="PS51387"/>
    </source>
</evidence>
<dbReference type="InterPro" id="IPR016169">
    <property type="entry name" value="FAD-bd_PCMH_sub2"/>
</dbReference>
<gene>
    <name evidence="9" type="ORF">PDESU_03588</name>
</gene>
<dbReference type="GO" id="GO:0071949">
    <property type="term" value="F:FAD binding"/>
    <property type="evidence" value="ECO:0007669"/>
    <property type="project" value="InterPro"/>
</dbReference>
<accession>A0A6C2U4L7</accession>
<evidence type="ECO:0000256" key="3">
    <source>
        <dbReference type="ARBA" id="ARBA00022630"/>
    </source>
</evidence>
<dbReference type="AlphaFoldDB" id="A0A6C2U4L7"/>
<dbReference type="InterPro" id="IPR016167">
    <property type="entry name" value="FAD-bd_PCMH_sub1"/>
</dbReference>
<evidence type="ECO:0000256" key="5">
    <source>
        <dbReference type="ARBA" id="ARBA00022946"/>
    </source>
</evidence>
<evidence type="ECO:0000256" key="4">
    <source>
        <dbReference type="ARBA" id="ARBA00022827"/>
    </source>
</evidence>
<sequence length="493" mass="54187">MAFFVAWCLIYRMAVRILDVGEEHADYLHDESRRVGRAERIAFPETTEEVVEVLQVASENHWPVTVQGGRTGITGGCVPEGGLILNVSHMKAIGHLDGDRMTLQPGALLADIRSSIEGSGWFFPSDLTETTASIGGMVANNASGARSFKYGAVRNWIHALDVVLPSGEIVQVERGVHRANGRCFRLGAVGGRLQAHLRKCAWVKSAAGYYVEPDMDLVDLFIGAEGTLGVVTGITIQLLPKPEQLIGLTAFYASESEALRFVRFLREGGVAPPTAIEFFDSHALGLLRRMKAENPAFAGLPELAPEFHTAIYFEFECEVPDAVAEASASALECWFSEGEHEIVALKNFRHAIPESVNMIIAERKKTLPGLTKLGTDMSVPDERMEDVMQMYHEGLAEAGLDYVIFGHIGNNHVHVNILPRSKEEYERGRALYLDWAKQVVEWGGSVSAEHGIGKNKTDFLKLMVGQEGIRAMRELKRLFDPAGMLNPGNLFDG</sequence>
<dbReference type="Gene3D" id="3.30.43.10">
    <property type="entry name" value="Uridine Diphospho-n-acetylenolpyruvylglucosamine Reductase, domain 2"/>
    <property type="match status" value="1"/>
</dbReference>
<feature type="domain" description="FAD-binding PCMH-type" evidence="8">
    <location>
        <begin position="34"/>
        <end position="241"/>
    </location>
</feature>
<dbReference type="InterPro" id="IPR016171">
    <property type="entry name" value="Vanillyl_alc_oxidase_C-sub2"/>
</dbReference>